<name>E3I5E4_RHOVT</name>
<dbReference type="RefSeq" id="WP_013420047.1">
    <property type="nucleotide sequence ID" value="NC_014664.1"/>
</dbReference>
<dbReference type="CDD" id="cd06529">
    <property type="entry name" value="S24_LexA-like"/>
    <property type="match status" value="1"/>
</dbReference>
<dbReference type="NCBIfam" id="NF007621">
    <property type="entry name" value="PRK10276.1"/>
    <property type="match status" value="1"/>
</dbReference>
<keyword evidence="4 7" id="KW-0068">Autocatalytic cleavage</keyword>
<dbReference type="STRING" id="648757.Rvan_2447"/>
<evidence type="ECO:0000256" key="7">
    <source>
        <dbReference type="RuleBase" id="RU003991"/>
    </source>
</evidence>
<dbReference type="SUPFAM" id="SSF51306">
    <property type="entry name" value="LexA/Signal peptidase"/>
    <property type="match status" value="1"/>
</dbReference>
<dbReference type="AlphaFoldDB" id="E3I5E4"/>
<evidence type="ECO:0000259" key="8">
    <source>
        <dbReference type="Pfam" id="PF00717"/>
    </source>
</evidence>
<evidence type="ECO:0000256" key="1">
    <source>
        <dbReference type="ARBA" id="ARBA00007484"/>
    </source>
</evidence>
<evidence type="ECO:0000313" key="9">
    <source>
        <dbReference type="EMBL" id="ADP71665.1"/>
    </source>
</evidence>
<dbReference type="GO" id="GO:0009432">
    <property type="term" value="P:SOS response"/>
    <property type="evidence" value="ECO:0007669"/>
    <property type="project" value="UniProtKB-KW"/>
</dbReference>
<proteinExistence type="inferred from homology"/>
<dbReference type="InterPro" id="IPR036286">
    <property type="entry name" value="LexA/Signal_pep-like_sf"/>
</dbReference>
<evidence type="ECO:0000256" key="3">
    <source>
        <dbReference type="ARBA" id="ARBA00022801"/>
    </source>
</evidence>
<dbReference type="PANTHER" id="PTHR33516">
    <property type="entry name" value="LEXA REPRESSOR"/>
    <property type="match status" value="1"/>
</dbReference>
<dbReference type="HOGENOM" id="CLU_066192_0_4_5"/>
<dbReference type="Pfam" id="PF00717">
    <property type="entry name" value="Peptidase_S24"/>
    <property type="match status" value="1"/>
</dbReference>
<keyword evidence="2" id="KW-0227">DNA damage</keyword>
<comment type="similarity">
    <text evidence="1 7">Belongs to the peptidase S24 family.</text>
</comment>
<evidence type="ECO:0000256" key="2">
    <source>
        <dbReference type="ARBA" id="ARBA00022763"/>
    </source>
</evidence>
<evidence type="ECO:0000256" key="4">
    <source>
        <dbReference type="ARBA" id="ARBA00022813"/>
    </source>
</evidence>
<dbReference type="InterPro" id="IPR015927">
    <property type="entry name" value="Peptidase_S24_S26A/B/C"/>
</dbReference>
<keyword evidence="6" id="KW-0742">SOS response</keyword>
<organism evidence="9 10">
    <name type="scientific">Rhodomicrobium vannielii (strain ATCC 17100 / DSM 162 / LMG 4299 / NCIMB 10020 / ATH 3.1.1)</name>
    <dbReference type="NCBI Taxonomy" id="648757"/>
    <lineage>
        <taxon>Bacteria</taxon>
        <taxon>Pseudomonadati</taxon>
        <taxon>Pseudomonadota</taxon>
        <taxon>Alphaproteobacteria</taxon>
        <taxon>Hyphomicrobiales</taxon>
        <taxon>Hyphomicrobiaceae</taxon>
        <taxon>Rhodomicrobium</taxon>
    </lineage>
</organism>
<sequence length="129" mass="14231">MALSLFLSRVPAGFPSPADDYLEGELDLNKFLIRNPAATFYVRLSGDSMVMAGLFDGDILVVDRAISARHRHIVVAVVDGELTVKRLWSSGGVIELRSENPAYQPIKMVEGRELVIWGVVTGSIRRFEA</sequence>
<feature type="domain" description="Peptidase S24/S26A/S26B/S26C" evidence="8">
    <location>
        <begin position="7"/>
        <end position="120"/>
    </location>
</feature>
<protein>
    <submittedName>
        <fullName evidence="9">Peptidase S24/S26A/S26B, conserved region</fullName>
    </submittedName>
</protein>
<dbReference type="GO" id="GO:0003677">
    <property type="term" value="F:DNA binding"/>
    <property type="evidence" value="ECO:0007669"/>
    <property type="project" value="InterPro"/>
</dbReference>
<dbReference type="Proteomes" id="UP000001399">
    <property type="component" value="Chromosome"/>
</dbReference>
<accession>E3I5E4</accession>
<dbReference type="MEROPS" id="S24.003"/>
<dbReference type="PRINTS" id="PR00726">
    <property type="entry name" value="LEXASERPTASE"/>
</dbReference>
<evidence type="ECO:0000256" key="5">
    <source>
        <dbReference type="ARBA" id="ARBA00023204"/>
    </source>
</evidence>
<evidence type="ECO:0000256" key="6">
    <source>
        <dbReference type="ARBA" id="ARBA00023236"/>
    </source>
</evidence>
<keyword evidence="10" id="KW-1185">Reference proteome</keyword>
<dbReference type="KEGG" id="rva:Rvan_2447"/>
<dbReference type="eggNOG" id="COG1974">
    <property type="taxonomic scope" value="Bacteria"/>
</dbReference>
<reference evidence="10" key="1">
    <citation type="journal article" date="2011" name="J. Bacteriol.">
        <title>Genome sequences of eight morphologically diverse alphaproteobacteria.</title>
        <authorList>
            <consortium name="US DOE Joint Genome Institute"/>
            <person name="Brown P.J."/>
            <person name="Kysela D.T."/>
            <person name="Buechlein A."/>
            <person name="Hemmerich C."/>
            <person name="Brun Y.V."/>
        </authorList>
    </citation>
    <scope>NUCLEOTIDE SEQUENCE [LARGE SCALE GENOMIC DNA]</scope>
    <source>
        <strain evidence="10">ATCC 17100 / ATH 3.1.1 / DSM 162 / LMG 4299</strain>
    </source>
</reference>
<keyword evidence="5" id="KW-0234">DNA repair</keyword>
<keyword evidence="3 7" id="KW-0378">Hydrolase</keyword>
<evidence type="ECO:0000313" key="10">
    <source>
        <dbReference type="Proteomes" id="UP000001399"/>
    </source>
</evidence>
<dbReference type="GO" id="GO:0016787">
    <property type="term" value="F:hydrolase activity"/>
    <property type="evidence" value="ECO:0007669"/>
    <property type="project" value="UniProtKB-KW"/>
</dbReference>
<dbReference type="InterPro" id="IPR039418">
    <property type="entry name" value="LexA-like"/>
</dbReference>
<dbReference type="GO" id="GO:0006281">
    <property type="term" value="P:DNA repair"/>
    <property type="evidence" value="ECO:0007669"/>
    <property type="project" value="UniProtKB-KW"/>
</dbReference>
<dbReference type="EMBL" id="CP002292">
    <property type="protein sequence ID" value="ADP71665.1"/>
    <property type="molecule type" value="Genomic_DNA"/>
</dbReference>
<dbReference type="PANTHER" id="PTHR33516:SF2">
    <property type="entry name" value="LEXA REPRESSOR-RELATED"/>
    <property type="match status" value="1"/>
</dbReference>
<dbReference type="InterPro" id="IPR006197">
    <property type="entry name" value="Peptidase_S24_LexA"/>
</dbReference>
<dbReference type="GO" id="GO:0006355">
    <property type="term" value="P:regulation of DNA-templated transcription"/>
    <property type="evidence" value="ECO:0007669"/>
    <property type="project" value="InterPro"/>
</dbReference>
<dbReference type="Gene3D" id="2.10.109.10">
    <property type="entry name" value="Umud Fragment, subunit A"/>
    <property type="match status" value="1"/>
</dbReference>
<dbReference type="InterPro" id="IPR050077">
    <property type="entry name" value="LexA_repressor"/>
</dbReference>
<gene>
    <name evidence="9" type="ordered locus">Rvan_2447</name>
</gene>